<keyword evidence="7" id="KW-1185">Reference proteome</keyword>
<evidence type="ECO:0000256" key="4">
    <source>
        <dbReference type="ARBA" id="ARBA00023002"/>
    </source>
</evidence>
<dbReference type="InterPro" id="IPR050631">
    <property type="entry name" value="PheA/TfdB_FAD_monoxygenase"/>
</dbReference>
<evidence type="ECO:0000259" key="5">
    <source>
        <dbReference type="Pfam" id="PF01494"/>
    </source>
</evidence>
<keyword evidence="2" id="KW-0285">Flavoprotein</keyword>
<dbReference type="GO" id="GO:0008688">
    <property type="term" value="F:3-(3-hydroxyphenyl)propionate hydroxylase activity"/>
    <property type="evidence" value="ECO:0007669"/>
    <property type="project" value="TreeGrafter"/>
</dbReference>
<dbReference type="Proteomes" id="UP001320420">
    <property type="component" value="Unassembled WGS sequence"/>
</dbReference>
<dbReference type="PANTHER" id="PTHR43476:SF3">
    <property type="entry name" value="FAD-BINDING MONOOXYGENASE"/>
    <property type="match status" value="1"/>
</dbReference>
<keyword evidence="3" id="KW-0274">FAD</keyword>
<reference evidence="6 7" key="1">
    <citation type="submission" date="2024-02" db="EMBL/GenBank/DDBJ databases">
        <title>De novo assembly and annotation of 12 fungi associated with fruit tree decline syndrome in Ontario, Canada.</title>
        <authorList>
            <person name="Sulman M."/>
            <person name="Ellouze W."/>
            <person name="Ilyukhin E."/>
        </authorList>
    </citation>
    <scope>NUCLEOTIDE SEQUENCE [LARGE SCALE GENOMIC DNA]</scope>
    <source>
        <strain evidence="6 7">M11/M66-122</strain>
    </source>
</reference>
<dbReference type="PANTHER" id="PTHR43476">
    <property type="entry name" value="3-(3-HYDROXY-PHENYL)PROPIONATE/3-HYDROXYCINNAMIC ACID HYDROXYLASE"/>
    <property type="match status" value="1"/>
</dbReference>
<evidence type="ECO:0000256" key="1">
    <source>
        <dbReference type="ARBA" id="ARBA00005179"/>
    </source>
</evidence>
<gene>
    <name evidence="6" type="ORF">SLS62_008873</name>
</gene>
<dbReference type="GO" id="GO:0019622">
    <property type="term" value="P:3-(3-hydroxy)phenylpropionate catabolic process"/>
    <property type="evidence" value="ECO:0007669"/>
    <property type="project" value="TreeGrafter"/>
</dbReference>
<dbReference type="Pfam" id="PF01494">
    <property type="entry name" value="FAD_binding_3"/>
    <property type="match status" value="1"/>
</dbReference>
<dbReference type="GO" id="GO:0071949">
    <property type="term" value="F:FAD binding"/>
    <property type="evidence" value="ECO:0007669"/>
    <property type="project" value="InterPro"/>
</dbReference>
<dbReference type="Gene3D" id="3.50.50.60">
    <property type="entry name" value="FAD/NAD(P)-binding domain"/>
    <property type="match status" value="2"/>
</dbReference>
<comment type="pathway">
    <text evidence="1">Secondary metabolite biosynthesis.</text>
</comment>
<dbReference type="InterPro" id="IPR036188">
    <property type="entry name" value="FAD/NAD-bd_sf"/>
</dbReference>
<keyword evidence="4" id="KW-0560">Oxidoreductase</keyword>
<comment type="caution">
    <text evidence="6">The sequence shown here is derived from an EMBL/GenBank/DDBJ whole genome shotgun (WGS) entry which is preliminary data.</text>
</comment>
<dbReference type="PRINTS" id="PR00420">
    <property type="entry name" value="RNGMNOXGNASE"/>
</dbReference>
<evidence type="ECO:0000313" key="6">
    <source>
        <dbReference type="EMBL" id="KAK7747729.1"/>
    </source>
</evidence>
<evidence type="ECO:0000256" key="2">
    <source>
        <dbReference type="ARBA" id="ARBA00022630"/>
    </source>
</evidence>
<dbReference type="EMBL" id="JAKJXP020000087">
    <property type="protein sequence ID" value="KAK7747729.1"/>
    <property type="molecule type" value="Genomic_DNA"/>
</dbReference>
<protein>
    <recommendedName>
        <fullName evidence="5">FAD-binding domain-containing protein</fullName>
    </recommendedName>
</protein>
<dbReference type="AlphaFoldDB" id="A0AAN9UG74"/>
<dbReference type="SUPFAM" id="SSF51905">
    <property type="entry name" value="FAD/NAD(P)-binding domain"/>
    <property type="match status" value="1"/>
</dbReference>
<dbReference type="InterPro" id="IPR002938">
    <property type="entry name" value="FAD-bd"/>
</dbReference>
<proteinExistence type="predicted"/>
<name>A0AAN9UG74_9PEZI</name>
<sequence>MEKTEVIIVGAGPAGLALGLSLDKLGIKVREKQTIILRNAASNHKQAIVLEKETKITDDPRGVFLTHEAVRILWDLGIGADMKNIGHDVETVNFHNTSVVNEPYYIMDPRSDFAQQTVQNGIFQMQPRLESSLREKLRKSEHCELRYGCEVVSRDQSEGSVVATYKSTDGATRSVKASWMVGADGKKGVVRKHFLEKTGIQQVEGIYRYEGTWIATNLKIDLPTPKTHPDFPLWALGYTPEEVYDLYWPRGFHFCCPPGKPTATGRFGPHEERLWRHEFAQHDWNNSMDCEELLWEHIGPMITRSADLNSRAFSCGSVPYPRDCIKIMRCRPFRFAHKMVNRWFDGRTILIGDAAHVFPPFGGQGIACGMADSHQLAWRLFLLLRLPTTDKALSTNLLTTWASERRRGVNDAAEMTKFNGQLCNVGDSWGFWFFRNLAWLSRIIPFVPTIAHPFTIAEKRGFGQVDGSFFLSEFNGGGRVAQIAVQSGRHPPMLSDQLLRLKPTVLTLLVIDNDTQSIMKHVYEAKMALQSAGVPDPIISQDSIQVFSPTGPVDAGRIDVFYPSSPDSIADLPVKANYKASTYAERFAAITKYALIRNDFYIFAQARDSEELKTCLSGLCQRSLHLS</sequence>
<organism evidence="6 7">
    <name type="scientific">Diatrype stigma</name>
    <dbReference type="NCBI Taxonomy" id="117547"/>
    <lineage>
        <taxon>Eukaryota</taxon>
        <taxon>Fungi</taxon>
        <taxon>Dikarya</taxon>
        <taxon>Ascomycota</taxon>
        <taxon>Pezizomycotina</taxon>
        <taxon>Sordariomycetes</taxon>
        <taxon>Xylariomycetidae</taxon>
        <taxon>Xylariales</taxon>
        <taxon>Diatrypaceae</taxon>
        <taxon>Diatrype</taxon>
    </lineage>
</organism>
<evidence type="ECO:0000256" key="3">
    <source>
        <dbReference type="ARBA" id="ARBA00022827"/>
    </source>
</evidence>
<accession>A0AAN9UG74</accession>
<evidence type="ECO:0000313" key="7">
    <source>
        <dbReference type="Proteomes" id="UP001320420"/>
    </source>
</evidence>
<feature type="domain" description="FAD-binding" evidence="5">
    <location>
        <begin position="3"/>
        <end position="410"/>
    </location>
</feature>